<evidence type="ECO:0000313" key="6">
    <source>
        <dbReference type="Proteomes" id="UP000628463"/>
    </source>
</evidence>
<dbReference type="Pfam" id="PF13541">
    <property type="entry name" value="ChlI"/>
    <property type="match status" value="1"/>
</dbReference>
<dbReference type="Gene3D" id="3.30.230.10">
    <property type="match status" value="1"/>
</dbReference>
<dbReference type="SUPFAM" id="SSF54211">
    <property type="entry name" value="Ribosomal protein S5 domain 2-like"/>
    <property type="match status" value="1"/>
</dbReference>
<dbReference type="Pfam" id="PF13335">
    <property type="entry name" value="Mg_chelatase_C"/>
    <property type="match status" value="1"/>
</dbReference>
<dbReference type="InterPro" id="IPR020568">
    <property type="entry name" value="Ribosomal_Su5_D2-typ_SF"/>
</dbReference>
<evidence type="ECO:0000259" key="3">
    <source>
        <dbReference type="Pfam" id="PF01078"/>
    </source>
</evidence>
<dbReference type="InterPro" id="IPR000523">
    <property type="entry name" value="Mg_chelatse_chII-like_cat_dom"/>
</dbReference>
<evidence type="ECO:0000256" key="1">
    <source>
        <dbReference type="ARBA" id="ARBA00022741"/>
    </source>
</evidence>
<reference evidence="5 6" key="1">
    <citation type="submission" date="2020-08" db="EMBL/GenBank/DDBJ databases">
        <title>Genome public.</title>
        <authorList>
            <person name="Liu C."/>
            <person name="Sun Q."/>
        </authorList>
    </citation>
    <scope>NUCLEOTIDE SEQUENCE [LARGE SCALE GENOMIC DNA]</scope>
    <source>
        <strain evidence="5 6">NSJ-43</strain>
    </source>
</reference>
<sequence length="513" mass="56785">MYSEVYSVTLAGLDACIVKVETDAGDGLPSFEMSGCLAAQVTEARERVRVAVKNSGIILRPQKIMVNISPADIRKAGNGFDLPVAAGILAADGIIKTDMLESSVIIGELSLDGSVNAVRGIINCVAKAAQMGFKRCIVPLCNICEGEHIEGIEVLGVDSLKQLIGYFNGESELIDAIDAKKSREHDVIHMKNETCPDFADITGQITAKRASLIAAAGHHNICYMGIPGTGKTMMAKRISTIMLPLNESEKMELTRIYSAAGKLEGRSIIEERPVRCPNYNTTKAVMLGGGVVLSPGEITLADKGILFLDEFNEFASAVIDSLRTPLEEHIIRIVRGSKEYIYPADFMLVAAMNPCRCGYYPDRNRCSCTEHDIKRYMSRVSKPIWDRIDICTHMGMIDARDILYESDADKSSDFYTTANMKKCVKTAYDIQKERFSNENIEFNSQMNEKHVKKYCRLGQAEKRIMETAFERLNLTVRGYHKVLKTARTIADIEGEECINAGHLSEAFSYRNPL</sequence>
<feature type="domain" description="Mg chelatase-related protein C-terminal" evidence="4">
    <location>
        <begin position="416"/>
        <end position="510"/>
    </location>
</feature>
<dbReference type="InterPro" id="IPR027417">
    <property type="entry name" value="P-loop_NTPase"/>
</dbReference>
<feature type="domain" description="Magnesium chelatase ChlI-like catalytic" evidence="3">
    <location>
        <begin position="197"/>
        <end position="397"/>
    </location>
</feature>
<evidence type="ECO:0000259" key="4">
    <source>
        <dbReference type="Pfam" id="PF13335"/>
    </source>
</evidence>
<dbReference type="Proteomes" id="UP000628463">
    <property type="component" value="Unassembled WGS sequence"/>
</dbReference>
<dbReference type="Pfam" id="PF01078">
    <property type="entry name" value="Mg_chelatase"/>
    <property type="match status" value="1"/>
</dbReference>
<organism evidence="5 6">
    <name type="scientific">Lachnospira hominis</name>
    <name type="common">ex Liu et al. 2021</name>
    <dbReference type="NCBI Taxonomy" id="2763051"/>
    <lineage>
        <taxon>Bacteria</taxon>
        <taxon>Bacillati</taxon>
        <taxon>Bacillota</taxon>
        <taxon>Clostridia</taxon>
        <taxon>Lachnospirales</taxon>
        <taxon>Lachnospiraceae</taxon>
        <taxon>Lachnospira</taxon>
    </lineage>
</organism>
<dbReference type="PRINTS" id="PR01657">
    <property type="entry name" value="MCMFAMILY"/>
</dbReference>
<dbReference type="InterPro" id="IPR004482">
    <property type="entry name" value="Mg_chelat-rel"/>
</dbReference>
<keyword evidence="1" id="KW-0547">Nucleotide-binding</keyword>
<dbReference type="SUPFAM" id="SSF52540">
    <property type="entry name" value="P-loop containing nucleoside triphosphate hydrolases"/>
    <property type="match status" value="1"/>
</dbReference>
<dbReference type="InterPro" id="IPR025158">
    <property type="entry name" value="Mg_chelat-rel_C"/>
</dbReference>
<dbReference type="EMBL" id="JACOPD010000006">
    <property type="protein sequence ID" value="MBC5681179.1"/>
    <property type="molecule type" value="Genomic_DNA"/>
</dbReference>
<dbReference type="InterPro" id="IPR014721">
    <property type="entry name" value="Ribsml_uS5_D2-typ_fold_subgr"/>
</dbReference>
<dbReference type="PANTHER" id="PTHR32039">
    <property type="entry name" value="MAGNESIUM-CHELATASE SUBUNIT CHLI"/>
    <property type="match status" value="1"/>
</dbReference>
<name>A0ABR7G175_9FIRM</name>
<dbReference type="Gene3D" id="3.40.50.300">
    <property type="entry name" value="P-loop containing nucleotide triphosphate hydrolases"/>
    <property type="match status" value="1"/>
</dbReference>
<dbReference type="InterPro" id="IPR045006">
    <property type="entry name" value="CHLI-like"/>
</dbReference>
<protein>
    <submittedName>
        <fullName evidence="5">YifB family Mg chelatase-like AAA ATPase</fullName>
    </submittedName>
</protein>
<accession>A0ABR7G175</accession>
<evidence type="ECO:0000313" key="5">
    <source>
        <dbReference type="EMBL" id="MBC5681179.1"/>
    </source>
</evidence>
<dbReference type="NCBIfam" id="TIGR00368">
    <property type="entry name" value="YifB family Mg chelatase-like AAA ATPase"/>
    <property type="match status" value="1"/>
</dbReference>
<dbReference type="InterPro" id="IPR001208">
    <property type="entry name" value="MCM_dom"/>
</dbReference>
<evidence type="ECO:0000256" key="2">
    <source>
        <dbReference type="ARBA" id="ARBA00022840"/>
    </source>
</evidence>
<keyword evidence="6" id="KW-1185">Reference proteome</keyword>
<proteinExistence type="predicted"/>
<comment type="caution">
    <text evidence="5">The sequence shown here is derived from an EMBL/GenBank/DDBJ whole genome shotgun (WGS) entry which is preliminary data.</text>
</comment>
<gene>
    <name evidence="5" type="ORF">H8S01_09420</name>
</gene>
<dbReference type="PANTHER" id="PTHR32039:SF7">
    <property type="entry name" value="COMPETENCE PROTEIN COMM"/>
    <property type="match status" value="1"/>
</dbReference>
<dbReference type="RefSeq" id="WP_186837022.1">
    <property type="nucleotide sequence ID" value="NZ_JACOPD010000006.1"/>
</dbReference>
<keyword evidence="2" id="KW-0067">ATP-binding</keyword>